<dbReference type="AlphaFoldDB" id="A0A1R1I8E8"/>
<evidence type="ECO:0000256" key="6">
    <source>
        <dbReference type="ARBA" id="ARBA00023136"/>
    </source>
</evidence>
<dbReference type="Pfam" id="PF13616">
    <property type="entry name" value="Rotamase_3"/>
    <property type="match status" value="1"/>
</dbReference>
<dbReference type="Gene3D" id="1.10.4030.10">
    <property type="entry name" value="Porin chaperone SurA, peptide-binding domain"/>
    <property type="match status" value="1"/>
</dbReference>
<dbReference type="RefSeq" id="WP_076093690.1">
    <property type="nucleotide sequence ID" value="NZ_MTHD01000002.1"/>
</dbReference>
<feature type="domain" description="PpiC" evidence="12">
    <location>
        <begin position="261"/>
        <end position="360"/>
    </location>
</feature>
<keyword evidence="6" id="KW-0472">Membrane</keyword>
<evidence type="ECO:0000256" key="3">
    <source>
        <dbReference type="ARBA" id="ARBA00022519"/>
    </source>
</evidence>
<evidence type="ECO:0000256" key="4">
    <source>
        <dbReference type="ARBA" id="ARBA00022692"/>
    </source>
</evidence>
<dbReference type="GO" id="GO:0005886">
    <property type="term" value="C:plasma membrane"/>
    <property type="evidence" value="ECO:0007669"/>
    <property type="project" value="UniProtKB-SubCell"/>
</dbReference>
<evidence type="ECO:0000313" key="13">
    <source>
        <dbReference type="EMBL" id="OMG55046.1"/>
    </source>
</evidence>
<comment type="similarity">
    <text evidence="8">Belongs to the PpiD chaperone family.</text>
</comment>
<protein>
    <recommendedName>
        <fullName evidence="9">Periplasmic chaperone PpiD</fullName>
    </recommendedName>
    <alternativeName>
        <fullName evidence="10">Periplasmic folding chaperone</fullName>
    </alternativeName>
</protein>
<organism evidence="13 14">
    <name type="scientific">Azonexus hydrophilus</name>
    <dbReference type="NCBI Taxonomy" id="418702"/>
    <lineage>
        <taxon>Bacteria</taxon>
        <taxon>Pseudomonadati</taxon>
        <taxon>Pseudomonadota</taxon>
        <taxon>Betaproteobacteria</taxon>
        <taxon>Rhodocyclales</taxon>
        <taxon>Azonexaceae</taxon>
        <taxon>Azonexus</taxon>
    </lineage>
</organism>
<evidence type="ECO:0000256" key="7">
    <source>
        <dbReference type="ARBA" id="ARBA00023186"/>
    </source>
</evidence>
<name>A0A1R1I8E8_9RHOO</name>
<dbReference type="EMBL" id="MTHD01000002">
    <property type="protein sequence ID" value="OMG55046.1"/>
    <property type="molecule type" value="Genomic_DNA"/>
</dbReference>
<evidence type="ECO:0000256" key="11">
    <source>
        <dbReference type="PROSITE-ProRule" id="PRU00278"/>
    </source>
</evidence>
<dbReference type="GO" id="GO:0003755">
    <property type="term" value="F:peptidyl-prolyl cis-trans isomerase activity"/>
    <property type="evidence" value="ECO:0007669"/>
    <property type="project" value="UniProtKB-KW"/>
</dbReference>
<dbReference type="Gene3D" id="3.10.50.40">
    <property type="match status" value="1"/>
</dbReference>
<dbReference type="SUPFAM" id="SSF109998">
    <property type="entry name" value="Triger factor/SurA peptide-binding domain-like"/>
    <property type="match status" value="1"/>
</dbReference>
<keyword evidence="11 13" id="KW-0413">Isomerase</keyword>
<sequence>MFDAIRNNKKIVQVFLVLIALPFAFFGLESYVSSDGVGADVAKVGEIKISQQEFQQSMREQQERLRSQLGQVDPKMLDNPEFRKAILDDLIDQRLLAMEAGKRRLFANDETVRRTIGAIEAFQQDGQFSNERYEALLRAQGMSPAGFEAQVRQDLTLQQLAGTIGQTGMLSRTVSERILALQTEQREVQEIRLPLEDYLGKVKLADDAARKFYDENSKQFETPDQARAEFIVLSLDRMDAKVSDEEIKSWYDGHKERYQQPEERRASHILIASESVGKDKAKAKAEELLQEIRKKPAAFGDLAKKHSDDPGSAAQAGDLGFFGRGMMVKPFEDAAFTMKEGDISEVVESDFGFHIIKLVAVRAAKEKPLAEVRGDIEAELKTSAAARKFAEAAEAFSNMVYEQSDSLQPAAEQFKLKIEQSGWLGRQANPANGPLANAKLLEALFSDDSVKNKRNTEAVEIAPNTLVSARIVEYKPAALQPFEGLKPTIEKLLVSQEAMKLAKADGEARLAALKGGDDKLSWGSAKRVSRMDARLLPPPAVQPVFRMDTAKLPSYAGIELAGAGYALYRLNKVEAGEKLDDVRRQGLIGQLRTLAAQEEVQLYLNALRGRYKVEINDKALNGSER</sequence>
<keyword evidence="3" id="KW-0997">Cell inner membrane</keyword>
<dbReference type="SUPFAM" id="SSF54534">
    <property type="entry name" value="FKBP-like"/>
    <property type="match status" value="1"/>
</dbReference>
<accession>A0A1R1I8E8</accession>
<keyword evidence="11" id="KW-0697">Rotamase</keyword>
<evidence type="ECO:0000256" key="9">
    <source>
        <dbReference type="ARBA" id="ARBA00040743"/>
    </source>
</evidence>
<dbReference type="PANTHER" id="PTHR47529:SF1">
    <property type="entry name" value="PERIPLASMIC CHAPERONE PPID"/>
    <property type="match status" value="1"/>
</dbReference>
<proteinExistence type="inferred from homology"/>
<dbReference type="InterPro" id="IPR052029">
    <property type="entry name" value="PpiD_chaperone"/>
</dbReference>
<gene>
    <name evidence="13" type="ORF">BJN45_07810</name>
</gene>
<dbReference type="PANTHER" id="PTHR47529">
    <property type="entry name" value="PEPTIDYL-PROLYL CIS-TRANS ISOMERASE D"/>
    <property type="match status" value="1"/>
</dbReference>
<evidence type="ECO:0000313" key="14">
    <source>
        <dbReference type="Proteomes" id="UP000187526"/>
    </source>
</evidence>
<dbReference type="Proteomes" id="UP000187526">
    <property type="component" value="Unassembled WGS sequence"/>
</dbReference>
<keyword evidence="4" id="KW-0812">Transmembrane</keyword>
<dbReference type="InterPro" id="IPR046357">
    <property type="entry name" value="PPIase_dom_sf"/>
</dbReference>
<evidence type="ECO:0000256" key="5">
    <source>
        <dbReference type="ARBA" id="ARBA00022989"/>
    </source>
</evidence>
<evidence type="ECO:0000256" key="2">
    <source>
        <dbReference type="ARBA" id="ARBA00022475"/>
    </source>
</evidence>
<dbReference type="InterPro" id="IPR027304">
    <property type="entry name" value="Trigger_fact/SurA_dom_sf"/>
</dbReference>
<evidence type="ECO:0000256" key="1">
    <source>
        <dbReference type="ARBA" id="ARBA00004382"/>
    </source>
</evidence>
<evidence type="ECO:0000256" key="10">
    <source>
        <dbReference type="ARBA" id="ARBA00042775"/>
    </source>
</evidence>
<keyword evidence="2" id="KW-1003">Cell membrane</keyword>
<dbReference type="STRING" id="418702.BJN45_07810"/>
<keyword evidence="5" id="KW-1133">Transmembrane helix</keyword>
<dbReference type="Pfam" id="PF13624">
    <property type="entry name" value="SurA_N_3"/>
    <property type="match status" value="1"/>
</dbReference>
<keyword evidence="14" id="KW-1185">Reference proteome</keyword>
<dbReference type="OrthoDB" id="9812372at2"/>
<dbReference type="InterPro" id="IPR000297">
    <property type="entry name" value="PPIase_PpiC"/>
</dbReference>
<comment type="caution">
    <text evidence="13">The sequence shown here is derived from an EMBL/GenBank/DDBJ whole genome shotgun (WGS) entry which is preliminary data.</text>
</comment>
<evidence type="ECO:0000256" key="8">
    <source>
        <dbReference type="ARBA" id="ARBA00038408"/>
    </source>
</evidence>
<evidence type="ECO:0000259" key="12">
    <source>
        <dbReference type="PROSITE" id="PS50198"/>
    </source>
</evidence>
<dbReference type="PROSITE" id="PS50198">
    <property type="entry name" value="PPIC_PPIASE_2"/>
    <property type="match status" value="1"/>
</dbReference>
<reference evidence="13 14" key="1">
    <citation type="submission" date="2016-10" db="EMBL/GenBank/DDBJ databases">
        <title>Alkaliphiles isolated from bioreactors.</title>
        <authorList>
            <person name="Salah Z."/>
            <person name="Rout S.P."/>
            <person name="Humphreys P.N."/>
        </authorList>
    </citation>
    <scope>NUCLEOTIDE SEQUENCE [LARGE SCALE GENOMIC DNA]</scope>
    <source>
        <strain evidence="13 14">ZS02</strain>
    </source>
</reference>
<keyword evidence="7" id="KW-0143">Chaperone</keyword>
<comment type="subcellular location">
    <subcellularLocation>
        <location evidence="1">Cell inner membrane</location>
        <topology evidence="1">Single-pass type II membrane protein</topology>
        <orientation evidence="1">Periplasmic side</orientation>
    </subcellularLocation>
</comment>